<protein>
    <submittedName>
        <fullName evidence="1">Uncharacterized protein</fullName>
    </submittedName>
</protein>
<sequence>MNQPNINKPSNNYTIVYLAKPTASGKRKLGKAKYNKVLIQCFTSDAKGDYQCL</sequence>
<organism evidence="1 2">
    <name type="scientific">Agarivorans gilvus</name>
    <dbReference type="NCBI Taxonomy" id="680279"/>
    <lineage>
        <taxon>Bacteria</taxon>
        <taxon>Pseudomonadati</taxon>
        <taxon>Pseudomonadota</taxon>
        <taxon>Gammaproteobacteria</taxon>
        <taxon>Alteromonadales</taxon>
        <taxon>Alteromonadaceae</taxon>
        <taxon>Agarivorans</taxon>
    </lineage>
</organism>
<name>A0ABQ1I6W6_9ALTE</name>
<comment type="caution">
    <text evidence="1">The sequence shown here is derived from an EMBL/GenBank/DDBJ whole genome shotgun (WGS) entry which is preliminary data.</text>
</comment>
<gene>
    <name evidence="1" type="ORF">GCM10007414_35570</name>
</gene>
<proteinExistence type="predicted"/>
<evidence type="ECO:0000313" key="1">
    <source>
        <dbReference type="EMBL" id="GGB19049.1"/>
    </source>
</evidence>
<keyword evidence="2" id="KW-1185">Reference proteome</keyword>
<dbReference type="Proteomes" id="UP000651977">
    <property type="component" value="Unassembled WGS sequence"/>
</dbReference>
<reference evidence="2" key="1">
    <citation type="journal article" date="2019" name="Int. J. Syst. Evol. Microbiol.">
        <title>The Global Catalogue of Microorganisms (GCM) 10K type strain sequencing project: providing services to taxonomists for standard genome sequencing and annotation.</title>
        <authorList>
            <consortium name="The Broad Institute Genomics Platform"/>
            <consortium name="The Broad Institute Genome Sequencing Center for Infectious Disease"/>
            <person name="Wu L."/>
            <person name="Ma J."/>
        </authorList>
    </citation>
    <scope>NUCLEOTIDE SEQUENCE [LARGE SCALE GENOMIC DNA]</scope>
    <source>
        <strain evidence="2">CGMCC 1.10131</strain>
    </source>
</reference>
<accession>A0ABQ1I6W6</accession>
<dbReference type="EMBL" id="BMDY01000028">
    <property type="protein sequence ID" value="GGB19049.1"/>
    <property type="molecule type" value="Genomic_DNA"/>
</dbReference>
<evidence type="ECO:0000313" key="2">
    <source>
        <dbReference type="Proteomes" id="UP000651977"/>
    </source>
</evidence>